<feature type="transmembrane region" description="Helical" evidence="1">
    <location>
        <begin position="68"/>
        <end position="85"/>
    </location>
</feature>
<sequence>MSLIALWVMQIISWVGALAGLGAFVHALLQRSDAFTAADRKTKPIWLLITGASTVAMGLFPYNGGAGGLLWLAGLVAALVYLVDVRPKLIEVQRGGNNW</sequence>
<dbReference type="EMBL" id="CP113836">
    <property type="protein sequence ID" value="WAL65292.1"/>
    <property type="molecule type" value="Genomic_DNA"/>
</dbReference>
<proteinExistence type="predicted"/>
<keyword evidence="1" id="KW-0812">Transmembrane</keyword>
<dbReference type="InterPro" id="IPR019662">
    <property type="entry name" value="DUF2516"/>
</dbReference>
<dbReference type="Pfam" id="PF10724">
    <property type="entry name" value="DUF2516"/>
    <property type="match status" value="1"/>
</dbReference>
<evidence type="ECO:0000313" key="3">
    <source>
        <dbReference type="Proteomes" id="UP001163203"/>
    </source>
</evidence>
<evidence type="ECO:0000313" key="2">
    <source>
        <dbReference type="EMBL" id="WAL65292.1"/>
    </source>
</evidence>
<organism evidence="2 3">
    <name type="scientific">Amycolatopsis cynarae</name>
    <dbReference type="NCBI Taxonomy" id="2995223"/>
    <lineage>
        <taxon>Bacteria</taxon>
        <taxon>Bacillati</taxon>
        <taxon>Actinomycetota</taxon>
        <taxon>Actinomycetes</taxon>
        <taxon>Pseudonocardiales</taxon>
        <taxon>Pseudonocardiaceae</taxon>
        <taxon>Amycolatopsis</taxon>
    </lineage>
</organism>
<accession>A0ABY7B036</accession>
<feature type="transmembrane region" description="Helical" evidence="1">
    <location>
        <begin position="6"/>
        <end position="29"/>
    </location>
</feature>
<reference evidence="2" key="1">
    <citation type="submission" date="2022-11" db="EMBL/GenBank/DDBJ databases">
        <authorList>
            <person name="Mo P."/>
        </authorList>
    </citation>
    <scope>NUCLEOTIDE SEQUENCE</scope>
    <source>
        <strain evidence="2">HUAS 11-8</strain>
    </source>
</reference>
<gene>
    <name evidence="2" type="ORF">ORV05_31040</name>
</gene>
<keyword evidence="3" id="KW-1185">Reference proteome</keyword>
<keyword evidence="1" id="KW-1133">Transmembrane helix</keyword>
<name>A0ABY7B036_9PSEU</name>
<feature type="transmembrane region" description="Helical" evidence="1">
    <location>
        <begin position="45"/>
        <end position="62"/>
    </location>
</feature>
<dbReference type="Proteomes" id="UP001163203">
    <property type="component" value="Chromosome"/>
</dbReference>
<protein>
    <submittedName>
        <fullName evidence="2">DUF2516 family protein</fullName>
    </submittedName>
</protein>
<evidence type="ECO:0000256" key="1">
    <source>
        <dbReference type="SAM" id="Phobius"/>
    </source>
</evidence>
<keyword evidence="1" id="KW-0472">Membrane</keyword>